<proteinExistence type="predicted"/>
<dbReference type="RefSeq" id="XP_003670092.1">
    <property type="nucleotide sequence ID" value="XM_003670044.1"/>
</dbReference>
<evidence type="ECO:0000256" key="1">
    <source>
        <dbReference type="SAM" id="MobiDB-lite"/>
    </source>
</evidence>
<dbReference type="PANTHER" id="PTHR31904:SF1">
    <property type="entry name" value="BYPASS OF STOP CODON PROTEIN 5-RELATED"/>
    <property type="match status" value="1"/>
</dbReference>
<dbReference type="Pfam" id="PF04425">
    <property type="entry name" value="Bul1_N"/>
    <property type="match status" value="1"/>
</dbReference>
<sequence>MRSRPKTPQEKARNPTTSHRHSITTTTPNTTTTTSTTTSTARRPLLRSNPTADNIHLNLDNRHYLSKNNNKKNSDNTNHNDQSEDDNINGTSQQSNDNLQAMKSASMTNLQILGRSELSHGTNRETKVVSIAPPYYYDYNPNINEHFGNDINNNTNGEGGGNNSLGYNMLSNIELGTTTTDQTNNLLVDVLPSFYMYNVLHRHIPQGNVDPDIHDYPPNYQETITHVNPLLSNASTNDTTATTTANENIVENLTTTTMTTTTPPSNNTSSSNLNILNNLHPLNTRHYNISSNTNSTSHINNGSSSSTNELHTEIEDDLNDSDSIIIDKLYSLPKLATPIEIDIRVTKNVSKPHIKNEEESILKEYTSGDIIHGYCIIENRSSQRLKFEMFYVTLEAYISIIDNVRGKRTVKRFLRMVDLSASWSYTDIDLSSGINLVPGQIDSYDNSIIGLKNNRILEPKTKYKKFFMFKLPNQLLDITCKQEQFSHCLLPPSFGIDRYKNSRKYSSIKVNNVLGCGHLGVKGSPILTSDISDENVSINYTIDARIVGKDLKTQKLNIMKEKEYNLRVIPFGFGTTLTSRNVFDKQLKDLRLLIQDRIDALEKVFERLKNDEPIINSDIHSNDLSGTIDSDTELLSAEILRRKMDQLHINNRLDDNSNVFNDFKNMSPKENIIESELSYRIKMKHKSSPNLKNVFFPGFLSGSHYSTNSVTTESSLSTDSIISNNIPQQSSTSSSTIGIISSNRRTPLQHVSTTEHQSMDKSGLIVISTQIPKASLPYLSPSLLRKTNKFENKNRHDQENWLRLSRLNTDEENTELTKLEIKLTCLQSNNSTPHNPPQIQSVNVELLAINGKSDNSIPIKLQAAALLNEEKLSHITMSFKAYQNAISNYRKGFRENLMKLNELFNVGRTLSNARVLEFTDFITDQMRNDIESLCNLEVERIPVPDIFVKSALKQNVPEEKIPSTGSSSLTTPWIKCGPSEYQRKLILNLEYSEKNNNHTLIPDFESCLCCRFYCIRVQVKFENHIGLATIDIPVSVKKLNS</sequence>
<evidence type="ECO:0000259" key="3">
    <source>
        <dbReference type="Pfam" id="PF04426"/>
    </source>
</evidence>
<organism evidence="4 5">
    <name type="scientific">Naumovozyma dairenensis (strain ATCC 10597 / BCRC 20456 / CBS 421 / NBRC 0211 / NRRL Y-12639)</name>
    <name type="common">Saccharomyces dairenensis</name>
    <dbReference type="NCBI Taxonomy" id="1071378"/>
    <lineage>
        <taxon>Eukaryota</taxon>
        <taxon>Fungi</taxon>
        <taxon>Dikarya</taxon>
        <taxon>Ascomycota</taxon>
        <taxon>Saccharomycotina</taxon>
        <taxon>Saccharomycetes</taxon>
        <taxon>Saccharomycetales</taxon>
        <taxon>Saccharomycetaceae</taxon>
        <taxon>Naumovozyma</taxon>
    </lineage>
</organism>
<dbReference type="InterPro" id="IPR022794">
    <property type="entry name" value="Bul1_C"/>
</dbReference>
<dbReference type="GO" id="GO:0000151">
    <property type="term" value="C:ubiquitin ligase complex"/>
    <property type="evidence" value="ECO:0007669"/>
    <property type="project" value="EnsemblFungi"/>
</dbReference>
<feature type="region of interest" description="Disordered" evidence="1">
    <location>
        <begin position="1"/>
        <end position="95"/>
    </location>
</feature>
<dbReference type="STRING" id="1071378.G0WAS9"/>
<name>G0WAS9_NAUDC</name>
<dbReference type="PANTHER" id="PTHR31904">
    <property type="entry name" value="BYPASS OF STOP CODON PROTEIN 5-RELATED"/>
    <property type="match status" value="1"/>
</dbReference>
<dbReference type="GO" id="GO:0000209">
    <property type="term" value="P:protein polyubiquitination"/>
    <property type="evidence" value="ECO:0007669"/>
    <property type="project" value="EnsemblFungi"/>
</dbReference>
<evidence type="ECO:0000313" key="5">
    <source>
        <dbReference type="Proteomes" id="UP000000689"/>
    </source>
</evidence>
<dbReference type="HOGENOM" id="CLU_010320_0_0_1"/>
<dbReference type="GO" id="GO:1990306">
    <property type="term" value="C:RSP5-BUL ubiquitin ligase complex"/>
    <property type="evidence" value="ECO:0007669"/>
    <property type="project" value="EnsemblFungi"/>
</dbReference>
<accession>G0WAS9</accession>
<dbReference type="OrthoDB" id="2283785at2759"/>
<evidence type="ECO:0000259" key="2">
    <source>
        <dbReference type="Pfam" id="PF04425"/>
    </source>
</evidence>
<dbReference type="GO" id="GO:0006513">
    <property type="term" value="P:protein monoubiquitination"/>
    <property type="evidence" value="ECO:0007669"/>
    <property type="project" value="EnsemblFungi"/>
</dbReference>
<feature type="domain" description="Bul1 N-terminal" evidence="2">
    <location>
        <begin position="176"/>
        <end position="627"/>
    </location>
</feature>
<dbReference type="InterPro" id="IPR039634">
    <property type="entry name" value="Bul1-like"/>
</dbReference>
<dbReference type="KEGG" id="ndi:NDAI_0E00330"/>
<dbReference type="Pfam" id="PF04426">
    <property type="entry name" value="Bul1_C"/>
    <property type="match status" value="2"/>
</dbReference>
<feature type="domain" description="Bul1 C-terminal" evidence="3">
    <location>
        <begin position="966"/>
        <end position="1039"/>
    </location>
</feature>
<dbReference type="GeneID" id="11498793"/>
<keyword evidence="5" id="KW-1185">Reference proteome</keyword>
<dbReference type="Proteomes" id="UP000000689">
    <property type="component" value="Chromosome 5"/>
</dbReference>
<feature type="domain" description="Bul1 C-terminal" evidence="3">
    <location>
        <begin position="796"/>
        <end position="964"/>
    </location>
</feature>
<dbReference type="AlphaFoldDB" id="G0WAS9"/>
<evidence type="ECO:0000313" key="4">
    <source>
        <dbReference type="EMBL" id="CCD24849.1"/>
    </source>
</evidence>
<reference evidence="4 5" key="1">
    <citation type="journal article" date="2011" name="Proc. Natl. Acad. Sci. U.S.A.">
        <title>Evolutionary erosion of yeast sex chromosomes by mating-type switching accidents.</title>
        <authorList>
            <person name="Gordon J.L."/>
            <person name="Armisen D."/>
            <person name="Proux-Wera E."/>
            <person name="Oheigeartaigh S.S."/>
            <person name="Byrne K.P."/>
            <person name="Wolfe K.H."/>
        </authorList>
    </citation>
    <scope>NUCLEOTIDE SEQUENCE [LARGE SCALE GENOMIC DNA]</scope>
    <source>
        <strain evidence="5">ATCC 10597 / BCRC 20456 / CBS 421 / NBRC 0211 / NRRL Y-12639</strain>
    </source>
</reference>
<dbReference type="GO" id="GO:0034450">
    <property type="term" value="F:ubiquitin-ubiquitin ligase activity"/>
    <property type="evidence" value="ECO:0007669"/>
    <property type="project" value="EnsemblFungi"/>
</dbReference>
<feature type="compositionally biased region" description="Low complexity" evidence="1">
    <location>
        <begin position="23"/>
        <end position="40"/>
    </location>
</feature>
<dbReference type="OMA" id="FFTFKFP"/>
<dbReference type="EMBL" id="HE580271">
    <property type="protein sequence ID" value="CCD24849.1"/>
    <property type="molecule type" value="Genomic_DNA"/>
</dbReference>
<protein>
    <recommendedName>
        <fullName evidence="6">BUL2</fullName>
    </recommendedName>
</protein>
<gene>
    <name evidence="4" type="primary">NDAI0E00330</name>
    <name evidence="4" type="ordered locus">NDAI_0E00330</name>
</gene>
<evidence type="ECO:0008006" key="6">
    <source>
        <dbReference type="Google" id="ProtNLM"/>
    </source>
</evidence>
<dbReference type="InterPro" id="IPR007519">
    <property type="entry name" value="Bul1_N"/>
</dbReference>
<dbReference type="eggNOG" id="ENOG502QSAC">
    <property type="taxonomic scope" value="Eukaryota"/>
</dbReference>